<evidence type="ECO:0000259" key="1">
    <source>
        <dbReference type="Pfam" id="PF13358"/>
    </source>
</evidence>
<feature type="domain" description="Tc1-like transposase DDE" evidence="1">
    <location>
        <begin position="53"/>
        <end position="204"/>
    </location>
</feature>
<proteinExistence type="predicted"/>
<dbReference type="EMBL" id="LAZR01006373">
    <property type="protein sequence ID" value="KKM92577.1"/>
    <property type="molecule type" value="Genomic_DNA"/>
</dbReference>
<protein>
    <recommendedName>
        <fullName evidence="1">Tc1-like transposase DDE domain-containing protein</fullName>
    </recommendedName>
</protein>
<dbReference type="NCBIfam" id="NF033545">
    <property type="entry name" value="transpos_IS630"/>
    <property type="match status" value="1"/>
</dbReference>
<reference evidence="2" key="1">
    <citation type="journal article" date="2015" name="Nature">
        <title>Complex archaea that bridge the gap between prokaryotes and eukaryotes.</title>
        <authorList>
            <person name="Spang A."/>
            <person name="Saw J.H."/>
            <person name="Jorgensen S.L."/>
            <person name="Zaremba-Niedzwiedzka K."/>
            <person name="Martijn J."/>
            <person name="Lind A.E."/>
            <person name="van Eijk R."/>
            <person name="Schleper C."/>
            <person name="Guy L."/>
            <person name="Ettema T.J."/>
        </authorList>
    </citation>
    <scope>NUCLEOTIDE SEQUENCE</scope>
</reference>
<sequence length="242" mass="28014">MRQNYGSQYAKKNELKPHLNKYWCIPPKANAAFVAAMEDVLEVYIRPRNPKKPLVCLDETSKQLIAETRKSLAVEPGKPKRVDAEYRRCGTASVFMMTAPLEGKRHVRVRQQRKRVDFADIIRELCDDVYPDADKIVLVMDNLNTHNVASLYEAFEPCEARRLAEKLEIHHTPKHGSWLNMAEIELSILSRQCMNDYFESIDELATGIAAWENARNEDEIGIHWRFTTADARIKLRKLYPTI</sequence>
<dbReference type="Pfam" id="PF13358">
    <property type="entry name" value="DDE_3"/>
    <property type="match status" value="1"/>
</dbReference>
<accession>A0A0F9PGX8</accession>
<organism evidence="2">
    <name type="scientific">marine sediment metagenome</name>
    <dbReference type="NCBI Taxonomy" id="412755"/>
    <lineage>
        <taxon>unclassified sequences</taxon>
        <taxon>metagenomes</taxon>
        <taxon>ecological metagenomes</taxon>
    </lineage>
</organism>
<evidence type="ECO:0000313" key="2">
    <source>
        <dbReference type="EMBL" id="KKM92577.1"/>
    </source>
</evidence>
<gene>
    <name evidence="2" type="ORF">LCGC14_1217070</name>
</gene>
<dbReference type="AlphaFoldDB" id="A0A0F9PGX8"/>
<comment type="caution">
    <text evidence="2">The sequence shown here is derived from an EMBL/GenBank/DDBJ whole genome shotgun (WGS) entry which is preliminary data.</text>
</comment>
<dbReference type="InterPro" id="IPR047655">
    <property type="entry name" value="Transpos_IS630-like"/>
</dbReference>
<dbReference type="InterPro" id="IPR038717">
    <property type="entry name" value="Tc1-like_DDE_dom"/>
</dbReference>
<name>A0A0F9PGX8_9ZZZZ</name>